<keyword evidence="2" id="KW-0378">Hydrolase</keyword>
<dbReference type="Proteomes" id="UP000252519">
    <property type="component" value="Unassembled WGS sequence"/>
</dbReference>
<dbReference type="PANTHER" id="PTHR45847">
    <property type="entry name" value="FATTY ACID AMIDE HYDROLASE"/>
    <property type="match status" value="1"/>
</dbReference>
<dbReference type="STRING" id="29170.A0A368F0R1"/>
<evidence type="ECO:0000259" key="3">
    <source>
        <dbReference type="Pfam" id="PF01425"/>
    </source>
</evidence>
<accession>A0A368F0R1</accession>
<evidence type="ECO:0000313" key="5">
    <source>
        <dbReference type="Proteomes" id="UP000252519"/>
    </source>
</evidence>
<organism evidence="4 5">
    <name type="scientific">Ancylostoma caninum</name>
    <name type="common">Dog hookworm</name>
    <dbReference type="NCBI Taxonomy" id="29170"/>
    <lineage>
        <taxon>Eukaryota</taxon>
        <taxon>Metazoa</taxon>
        <taxon>Ecdysozoa</taxon>
        <taxon>Nematoda</taxon>
        <taxon>Chromadorea</taxon>
        <taxon>Rhabditida</taxon>
        <taxon>Rhabditina</taxon>
        <taxon>Rhabditomorpha</taxon>
        <taxon>Strongyloidea</taxon>
        <taxon>Ancylostomatidae</taxon>
        <taxon>Ancylostomatinae</taxon>
        <taxon>Ancylostoma</taxon>
    </lineage>
</organism>
<feature type="domain" description="Amidase" evidence="3">
    <location>
        <begin position="2"/>
        <end position="86"/>
    </location>
</feature>
<evidence type="ECO:0000256" key="2">
    <source>
        <dbReference type="ARBA" id="ARBA00022801"/>
    </source>
</evidence>
<gene>
    <name evidence="4" type="ORF">ANCCAN_28619</name>
</gene>
<evidence type="ECO:0000256" key="1">
    <source>
        <dbReference type="ARBA" id="ARBA00009199"/>
    </source>
</evidence>
<dbReference type="InterPro" id="IPR020556">
    <property type="entry name" value="Amidase_CS"/>
</dbReference>
<dbReference type="GO" id="GO:0009062">
    <property type="term" value="P:fatty acid catabolic process"/>
    <property type="evidence" value="ECO:0007669"/>
    <property type="project" value="TreeGrafter"/>
</dbReference>
<name>A0A368F0R1_ANCCA</name>
<dbReference type="GO" id="GO:0004040">
    <property type="term" value="F:amidase activity"/>
    <property type="evidence" value="ECO:0007669"/>
    <property type="project" value="TreeGrafter"/>
</dbReference>
<dbReference type="SUPFAM" id="SSF75304">
    <property type="entry name" value="Amidase signature (AS) enzymes"/>
    <property type="match status" value="1"/>
</dbReference>
<proteinExistence type="inferred from homology"/>
<keyword evidence="5" id="KW-1185">Reference proteome</keyword>
<dbReference type="GO" id="GO:0017064">
    <property type="term" value="F:fatty acid amide hydrolase activity"/>
    <property type="evidence" value="ECO:0007669"/>
    <property type="project" value="TreeGrafter"/>
</dbReference>
<dbReference type="Pfam" id="PF01425">
    <property type="entry name" value="Amidase"/>
    <property type="match status" value="1"/>
</dbReference>
<dbReference type="PROSITE" id="PS00571">
    <property type="entry name" value="AMIDASES"/>
    <property type="match status" value="1"/>
</dbReference>
<dbReference type="AlphaFoldDB" id="A0A368F0R1"/>
<dbReference type="OrthoDB" id="6428749at2759"/>
<comment type="caution">
    <text evidence="4">The sequence shown here is derived from an EMBL/GenBank/DDBJ whole genome shotgun (WGS) entry which is preliminary data.</text>
</comment>
<dbReference type="InterPro" id="IPR023631">
    <property type="entry name" value="Amidase_dom"/>
</dbReference>
<dbReference type="PROSITE" id="PS51257">
    <property type="entry name" value="PROKAR_LIPOPROTEIN"/>
    <property type="match status" value="1"/>
</dbReference>
<protein>
    <recommendedName>
        <fullName evidence="3">Amidase domain-containing protein</fullName>
    </recommendedName>
</protein>
<reference evidence="4 5" key="1">
    <citation type="submission" date="2014-10" db="EMBL/GenBank/DDBJ databases">
        <title>Draft genome of the hookworm Ancylostoma caninum.</title>
        <authorList>
            <person name="Mitreva M."/>
        </authorList>
    </citation>
    <scope>NUCLEOTIDE SEQUENCE [LARGE SCALE GENOMIC DNA]</scope>
    <source>
        <strain evidence="4 5">Baltimore</strain>
    </source>
</reference>
<evidence type="ECO:0000313" key="4">
    <source>
        <dbReference type="EMBL" id="RCN25666.1"/>
    </source>
</evidence>
<comment type="similarity">
    <text evidence="1">Belongs to the amidase family.</text>
</comment>
<dbReference type="Gene3D" id="3.90.1300.10">
    <property type="entry name" value="Amidase signature (AS) domain"/>
    <property type="match status" value="1"/>
</dbReference>
<dbReference type="InterPro" id="IPR036928">
    <property type="entry name" value="AS_sf"/>
</dbReference>
<sequence length="98" mass="10048">MVQQIKLLGMVPFVQTNVPQSLLSYSCSNPVYGTTSNPLDKARTPGGSSGGESAIIAAGGSIIGIGGDVGGSIRIPCHFTGIAGIKVAFLSVRCFQFM</sequence>
<dbReference type="EMBL" id="JOJR01010876">
    <property type="protein sequence ID" value="RCN25666.1"/>
    <property type="molecule type" value="Genomic_DNA"/>
</dbReference>
<dbReference type="InterPro" id="IPR052096">
    <property type="entry name" value="Endocannabinoid_amidase"/>
</dbReference>
<dbReference type="PANTHER" id="PTHR45847:SF10">
    <property type="entry name" value="FATTY ACID AMIDE HYDROLASE 1"/>
    <property type="match status" value="1"/>
</dbReference>